<dbReference type="AlphaFoldDB" id="A0A1E7RFU1"/>
<protein>
    <submittedName>
        <fullName evidence="1">Uncharacterized protein</fullName>
    </submittedName>
</protein>
<dbReference type="EMBL" id="MKKK01000001">
    <property type="protein sequence ID" value="OEY98166.1"/>
    <property type="molecule type" value="Genomic_DNA"/>
</dbReference>
<organism evidence="1 2">
    <name type="scientific">Acinetobacter qingfengensis</name>
    <dbReference type="NCBI Taxonomy" id="1262585"/>
    <lineage>
        <taxon>Bacteria</taxon>
        <taxon>Pseudomonadati</taxon>
        <taxon>Pseudomonadota</taxon>
        <taxon>Gammaproteobacteria</taxon>
        <taxon>Moraxellales</taxon>
        <taxon>Moraxellaceae</taxon>
        <taxon>Acinetobacter</taxon>
    </lineage>
</organism>
<proteinExistence type="predicted"/>
<gene>
    <name evidence="1" type="ORF">BJI46_01200</name>
</gene>
<evidence type="ECO:0000313" key="2">
    <source>
        <dbReference type="Proteomes" id="UP000185895"/>
    </source>
</evidence>
<dbReference type="RefSeq" id="WP_070068545.1">
    <property type="nucleotide sequence ID" value="NZ_MKKK01000001.1"/>
</dbReference>
<reference evidence="1 2" key="1">
    <citation type="submission" date="2016-09" db="EMBL/GenBank/DDBJ databases">
        <authorList>
            <person name="Capua I."/>
            <person name="De Benedictis P."/>
            <person name="Joannis T."/>
            <person name="Lombin L.H."/>
            <person name="Cattoli G."/>
        </authorList>
    </citation>
    <scope>NUCLEOTIDE SEQUENCE [LARGE SCALE GENOMIC DNA]</scope>
    <source>
        <strain evidence="1 2">ANC 4671</strain>
    </source>
</reference>
<dbReference type="OrthoDB" id="6707216at2"/>
<comment type="caution">
    <text evidence="1">The sequence shown here is derived from an EMBL/GenBank/DDBJ whole genome shotgun (WGS) entry which is preliminary data.</text>
</comment>
<accession>A0A1E7RFU1</accession>
<name>A0A1E7RFU1_9GAMM</name>
<keyword evidence="2" id="KW-1185">Reference proteome</keyword>
<dbReference type="STRING" id="1262585.BJI46_01200"/>
<dbReference type="Proteomes" id="UP000185895">
    <property type="component" value="Unassembled WGS sequence"/>
</dbReference>
<evidence type="ECO:0000313" key="1">
    <source>
        <dbReference type="EMBL" id="OEY98166.1"/>
    </source>
</evidence>
<sequence length="131" mass="15427">MAVKTHYALLITALFGFTAVSYAGMERFWTLSGDDTEAQLSECKNLDKTQQQQLIQAYQAMRDDQQKLDLKKRMEWFCGLSEQEQQKMRLAWQNLSSKERNHLKKQFDSTTDPIKREQLRQQLITQYGSIE</sequence>